<proteinExistence type="predicted"/>
<protein>
    <submittedName>
        <fullName evidence="1">Uncharacterized protein</fullName>
    </submittedName>
</protein>
<organism evidence="1 2">
    <name type="scientific">Chitinophaga solisilvae</name>
    <dbReference type="NCBI Taxonomy" id="1233460"/>
    <lineage>
        <taxon>Bacteria</taxon>
        <taxon>Pseudomonadati</taxon>
        <taxon>Bacteroidota</taxon>
        <taxon>Chitinophagia</taxon>
        <taxon>Chitinophagales</taxon>
        <taxon>Chitinophagaceae</taxon>
        <taxon>Chitinophaga</taxon>
    </lineage>
</organism>
<evidence type="ECO:0000313" key="1">
    <source>
        <dbReference type="EMBL" id="NSL88110.1"/>
    </source>
</evidence>
<accession>A0A433WK25</accession>
<keyword evidence="2" id="KW-1185">Reference proteome</keyword>
<dbReference type="OrthoDB" id="611612at2"/>
<sequence>MKYLSLIPVLLLLSILSFGQLKIASQSPVFGEDESVGIQKVLLMKNGNTFYMGLSKKALTVRIYSPKSMVKATKQLHPHLGKGSSFRVKGVYDMNGEVVVLISAVDKHQVVLQRLVIDAATGALKEEATIGELEKVSYFKLLGVAFADVPEPDFFAEAMPEGNGYAVVAMNSFQPDRNKRVAVSIYGPDNKELSHAFYKSPEEKYKYMEFLGIAPLEKNKLGILAYGYNTVASGGKETELLLGTLVTGDTLLAVDKLATITKPAVASLARYNAASKKMMLLAITAREGYAVTVIDPFNRKAATRLLSRKESVAPQNLFPNEDGTFTVVYENLTFLESRSTPSHSFSQVSMEDYIVSVLSTESMEELKRYRLPRRHWRAEMIRTATFYNAYNYFELAYKQPSPLEAFGYLNTGANSYLFLNDDADNIEKAQKGKNLGKVKSIDDCDAFYYTLSGDKEVPAADYLLGEQVEKRDHNTGVFKACDYNAERKAYVVVKGEQRGKDLSWRLVWFKL</sequence>
<dbReference type="EMBL" id="RIAR02000001">
    <property type="protein sequence ID" value="NSL88110.1"/>
    <property type="molecule type" value="Genomic_DNA"/>
</dbReference>
<reference evidence="1" key="1">
    <citation type="submission" date="2020-05" db="EMBL/GenBank/DDBJ databases">
        <title>Chitinophaga laudate sp. nov., isolated from a tropical peat swamp.</title>
        <authorList>
            <person name="Goh C.B.S."/>
            <person name="Lee M.S."/>
            <person name="Parimannan S."/>
            <person name="Pasbakhsh P."/>
            <person name="Yule C.M."/>
            <person name="Rajandas H."/>
            <person name="Loke S."/>
            <person name="Croft L."/>
            <person name="Tan J.B.L."/>
        </authorList>
    </citation>
    <scope>NUCLEOTIDE SEQUENCE</scope>
    <source>
        <strain evidence="1">Mgbs1</strain>
    </source>
</reference>
<name>A0A433WK25_9BACT</name>
<gene>
    <name evidence="1" type="ORF">ECE50_014780</name>
</gene>
<evidence type="ECO:0000313" key="2">
    <source>
        <dbReference type="Proteomes" id="UP000281028"/>
    </source>
</evidence>
<dbReference type="Proteomes" id="UP000281028">
    <property type="component" value="Unassembled WGS sequence"/>
</dbReference>
<dbReference type="AlphaFoldDB" id="A0A433WK25"/>
<comment type="caution">
    <text evidence="1">The sequence shown here is derived from an EMBL/GenBank/DDBJ whole genome shotgun (WGS) entry which is preliminary data.</text>
</comment>